<keyword evidence="4" id="KW-1185">Reference proteome</keyword>
<dbReference type="PANTHER" id="PTHR35333:SF3">
    <property type="entry name" value="BETA-LACTAMASE-TYPE TRANSPEPTIDASE FOLD CONTAINING PROTEIN"/>
    <property type="match status" value="1"/>
</dbReference>
<protein>
    <recommendedName>
        <fullName evidence="2">Beta-lactamase class A catalytic domain-containing protein</fullName>
    </recommendedName>
</protein>
<dbReference type="PANTHER" id="PTHR35333">
    <property type="entry name" value="BETA-LACTAMASE"/>
    <property type="match status" value="1"/>
</dbReference>
<dbReference type="InterPro" id="IPR045155">
    <property type="entry name" value="Beta-lactam_cat"/>
</dbReference>
<dbReference type="AlphaFoldDB" id="A0A6N8IE80"/>
<dbReference type="RefSeq" id="WP_157009599.1">
    <property type="nucleotide sequence ID" value="NZ_DBFAKL010000003.1"/>
</dbReference>
<accession>A0A6N8IE80</accession>
<sequence>MTGPNKHDDARSSRSPRPARAGRVVLSARDYLKSTPGQTAEQIGPAAENAGSRRSSTPEDAQTRTRGEAEAPENGDAVQPQTRSNRPQRPSARPSAHVTERPASRPAERTSPASKRPANRTAPRPDAHPAGQAAARPSKRPATRSSARPAPTLYAGSGPDQNPLRRIVLVAGVAAACALLFFGISNLFSTCSAPPTEEEPAAEAEAESPPTPEERLAALPAVETGLAELDLPTGTEPQAFAPAPADGSAVAVQPVLSDASKAAIDRAFAPFAENDRSFGFALVDLGTGRGIASNVDAVFYGASSFKGPYCVYFCQSQIETGLVTRDDFVTSGVMSESGVFSSQGSDLIGSMIESAILFSSNDTYGALRYDYSDDALAAYLEGLGVDPALAYDTWFPHYTVRDGVRLWLNASEYLSSGTETAPWLAGLLERDETSYLREALKDEGVQVQSKPGWSMESFENGEYNALCDAGIVAKDGRRYLVSVMSNIPYTTSNVDLFEVVIAAVFAARGDLA</sequence>
<feature type="region of interest" description="Disordered" evidence="1">
    <location>
        <begin position="193"/>
        <end position="212"/>
    </location>
</feature>
<dbReference type="InterPro" id="IPR000871">
    <property type="entry name" value="Beta-lactam_class-A"/>
</dbReference>
<dbReference type="GO" id="GO:0008800">
    <property type="term" value="F:beta-lactamase activity"/>
    <property type="evidence" value="ECO:0007669"/>
    <property type="project" value="InterPro"/>
</dbReference>
<dbReference type="Gene3D" id="3.40.710.10">
    <property type="entry name" value="DD-peptidase/beta-lactamase superfamily"/>
    <property type="match status" value="1"/>
</dbReference>
<evidence type="ECO:0000256" key="1">
    <source>
        <dbReference type="SAM" id="MobiDB-lite"/>
    </source>
</evidence>
<feature type="compositionally biased region" description="Polar residues" evidence="1">
    <location>
        <begin position="79"/>
        <end position="88"/>
    </location>
</feature>
<dbReference type="Pfam" id="PF13354">
    <property type="entry name" value="Beta-lactamase2"/>
    <property type="match status" value="1"/>
</dbReference>
<dbReference type="Proteomes" id="UP000468327">
    <property type="component" value="Unassembled WGS sequence"/>
</dbReference>
<feature type="compositionally biased region" description="Acidic residues" evidence="1">
    <location>
        <begin position="196"/>
        <end position="206"/>
    </location>
</feature>
<evidence type="ECO:0000313" key="3">
    <source>
        <dbReference type="EMBL" id="MVN14098.1"/>
    </source>
</evidence>
<dbReference type="InterPro" id="IPR012338">
    <property type="entry name" value="Beta-lactam/transpept-like"/>
</dbReference>
<feature type="compositionally biased region" description="Basic and acidic residues" evidence="1">
    <location>
        <begin position="1"/>
        <end position="12"/>
    </location>
</feature>
<gene>
    <name evidence="3" type="ORF">GO738_01795</name>
</gene>
<evidence type="ECO:0000313" key="4">
    <source>
        <dbReference type="Proteomes" id="UP000468327"/>
    </source>
</evidence>
<proteinExistence type="predicted"/>
<feature type="domain" description="Beta-lactamase class A catalytic" evidence="2">
    <location>
        <begin position="279"/>
        <end position="484"/>
    </location>
</feature>
<dbReference type="SUPFAM" id="SSF56601">
    <property type="entry name" value="beta-lactamase/transpeptidase-like"/>
    <property type="match status" value="1"/>
</dbReference>
<dbReference type="GO" id="GO:0046677">
    <property type="term" value="P:response to antibiotic"/>
    <property type="evidence" value="ECO:0007669"/>
    <property type="project" value="InterPro"/>
</dbReference>
<dbReference type="EMBL" id="WPOC01000002">
    <property type="protein sequence ID" value="MVN14098.1"/>
    <property type="molecule type" value="Genomic_DNA"/>
</dbReference>
<reference evidence="3 4" key="1">
    <citation type="submission" date="2019-11" db="EMBL/GenBank/DDBJ databases">
        <title>Whole genome shotgun sequencing (WGS) data from Adlercreutzia equolifaciens ResAG-91, Eggerthella lenta MRI-F36, MRI-F37, MRI-F40, ResAG-49, ResAG-88, ResAG-121, ResAG-145, and Gordonibacter sp. ResAG-5, ResAG-26, ResAG-43, ResAG-50, ResAG-59.</title>
        <authorList>
            <person name="Stoll D.A."/>
            <person name="Danylec N."/>
            <person name="Franz C.M.A.P."/>
            <person name="Huch M."/>
        </authorList>
    </citation>
    <scope>NUCLEOTIDE SEQUENCE [LARGE SCALE GENOMIC DNA]</scope>
    <source>
        <strain evidence="3 4">ResAG-59</strain>
    </source>
</reference>
<dbReference type="GO" id="GO:0030655">
    <property type="term" value="P:beta-lactam antibiotic catabolic process"/>
    <property type="evidence" value="ECO:0007669"/>
    <property type="project" value="InterPro"/>
</dbReference>
<feature type="region of interest" description="Disordered" evidence="1">
    <location>
        <begin position="1"/>
        <end position="162"/>
    </location>
</feature>
<name>A0A6N8IE80_9ACTN</name>
<evidence type="ECO:0000259" key="2">
    <source>
        <dbReference type="Pfam" id="PF13354"/>
    </source>
</evidence>
<comment type="caution">
    <text evidence="3">The sequence shown here is derived from an EMBL/GenBank/DDBJ whole genome shotgun (WGS) entry which is preliminary data.</text>
</comment>
<feature type="compositionally biased region" description="Basic and acidic residues" evidence="1">
    <location>
        <begin position="98"/>
        <end position="108"/>
    </location>
</feature>
<organism evidence="3 4">
    <name type="scientific">Gordonibacter urolithinfaciens</name>
    <dbReference type="NCBI Taxonomy" id="1335613"/>
    <lineage>
        <taxon>Bacteria</taxon>
        <taxon>Bacillati</taxon>
        <taxon>Actinomycetota</taxon>
        <taxon>Coriobacteriia</taxon>
        <taxon>Eggerthellales</taxon>
        <taxon>Eggerthellaceae</taxon>
        <taxon>Gordonibacter</taxon>
    </lineage>
</organism>